<evidence type="ECO:0000313" key="2">
    <source>
        <dbReference type="Proteomes" id="UP000006502"/>
    </source>
</evidence>
<dbReference type="AlphaFoldDB" id="I7BKC2"/>
<evidence type="ECO:0000313" key="1">
    <source>
        <dbReference type="EMBL" id="AFO52333.1"/>
    </source>
</evidence>
<organism evidence="1 2">
    <name type="scientific">Mycoplasma haematolamae (strain Purdue)</name>
    <dbReference type="NCBI Taxonomy" id="1212765"/>
    <lineage>
        <taxon>Bacteria</taxon>
        <taxon>Bacillati</taxon>
        <taxon>Mycoplasmatota</taxon>
        <taxon>Mollicutes</taxon>
        <taxon>Mycoplasmataceae</taxon>
        <taxon>Mycoplasma</taxon>
    </lineage>
</organism>
<dbReference type="PATRIC" id="fig|1212765.3.peg.853"/>
<sequence>MSLAYTLLFGLLGTGGLAGAGWGIYEGAQYLIQISKGAAASESDCCKECKCVEKEKCTTECKCEEENAQCCQKPDGTCCCCKKPGEESCPQGQQCCCQCTGAG</sequence>
<keyword evidence="2" id="KW-1185">Reference proteome</keyword>
<dbReference type="KEGG" id="mhl:MHLP_03765"/>
<dbReference type="Proteomes" id="UP000006502">
    <property type="component" value="Chromosome"/>
</dbReference>
<proteinExistence type="predicted"/>
<dbReference type="HOGENOM" id="CLU_186054_0_0_14"/>
<accession>I7BKC2</accession>
<protein>
    <submittedName>
        <fullName evidence="1">Uncharacterized protein</fullName>
    </submittedName>
</protein>
<reference evidence="1 2" key="1">
    <citation type="journal article" date="2012" name="J. Bacteriol.">
        <title>Genome Sequence of "Candidatus Mycoplasma haemolamae" Strain Purdue, a Red Blood Cell Pathogen of Alpacas (Vicugna pacos) and Llamas (Lama glama).</title>
        <authorList>
            <person name="Guimaraes A.M."/>
            <person name="Toth B."/>
            <person name="Santos A.P."/>
            <person name="do Nascimento N.C."/>
            <person name="Kritchevsky J.E."/>
            <person name="Messick J.B."/>
        </authorList>
    </citation>
    <scope>NUCLEOTIDE SEQUENCE [LARGE SCALE GENOMIC DNA]</scope>
    <source>
        <strain evidence="1 2">Purdue</strain>
    </source>
</reference>
<reference evidence="2" key="2">
    <citation type="submission" date="2012-07" db="EMBL/GenBank/DDBJ databases">
        <title>Complete genome sequence of 'Candidatus Mycoplasma haemolamae'.</title>
        <authorList>
            <person name="Guimaraes A.M.S."/>
            <person name="Toth B."/>
            <person name="Santos A.P."/>
            <person name="Nascimento N.C."/>
            <person name="Sojka J.E."/>
            <person name="Messick J.B."/>
        </authorList>
    </citation>
    <scope>NUCLEOTIDE SEQUENCE [LARGE SCALE GENOMIC DNA]</scope>
    <source>
        <strain evidence="2">Purdue</strain>
    </source>
</reference>
<dbReference type="EMBL" id="CP003731">
    <property type="protein sequence ID" value="AFO52333.1"/>
    <property type="molecule type" value="Genomic_DNA"/>
</dbReference>
<gene>
    <name evidence="1" type="ordered locus">MHLP_03765</name>
</gene>
<dbReference type="STRING" id="1212765.MHLP_03765"/>
<name>I7BKC2_MYCHA</name>